<protein>
    <submittedName>
        <fullName evidence="1">Uncharacterized protein</fullName>
    </submittedName>
</protein>
<dbReference type="Proteomes" id="UP001183410">
    <property type="component" value="Unassembled WGS sequence"/>
</dbReference>
<evidence type="ECO:0000313" key="1">
    <source>
        <dbReference type="EMBL" id="MDT0268642.1"/>
    </source>
</evidence>
<accession>A0ABU2JUR5</accession>
<reference evidence="2" key="1">
    <citation type="submission" date="2023-07" db="EMBL/GenBank/DDBJ databases">
        <title>30 novel species of actinomycetes from the DSMZ collection.</title>
        <authorList>
            <person name="Nouioui I."/>
        </authorList>
    </citation>
    <scope>NUCLEOTIDE SEQUENCE [LARGE SCALE GENOMIC DNA]</scope>
    <source>
        <strain evidence="2">DSM 44915</strain>
    </source>
</reference>
<dbReference type="EMBL" id="JAVREO010000012">
    <property type="protein sequence ID" value="MDT0268642.1"/>
    <property type="molecule type" value="Genomic_DNA"/>
</dbReference>
<organism evidence="1 2">
    <name type="scientific">Streptomyces chisholmiae</name>
    <dbReference type="NCBI Taxonomy" id="3075540"/>
    <lineage>
        <taxon>Bacteria</taxon>
        <taxon>Bacillati</taxon>
        <taxon>Actinomycetota</taxon>
        <taxon>Actinomycetes</taxon>
        <taxon>Kitasatosporales</taxon>
        <taxon>Streptomycetaceae</taxon>
        <taxon>Streptomyces</taxon>
    </lineage>
</organism>
<gene>
    <name evidence="1" type="ORF">RM844_20360</name>
</gene>
<keyword evidence="2" id="KW-1185">Reference proteome</keyword>
<comment type="caution">
    <text evidence="1">The sequence shown here is derived from an EMBL/GenBank/DDBJ whole genome shotgun (WGS) entry which is preliminary data.</text>
</comment>
<sequence>MRTGFAGRRIATAVLVPPPGQRPEAAVSPVVRLIDAPNAGPDTDRDLLDATCLATAVERSP</sequence>
<dbReference type="RefSeq" id="WP_311668729.1">
    <property type="nucleotide sequence ID" value="NZ_JAVREO010000012.1"/>
</dbReference>
<evidence type="ECO:0000313" key="2">
    <source>
        <dbReference type="Proteomes" id="UP001183410"/>
    </source>
</evidence>
<name>A0ABU2JUR5_9ACTN</name>
<proteinExistence type="predicted"/>